<dbReference type="Proteomes" id="UP000695023">
    <property type="component" value="Unplaced"/>
</dbReference>
<gene>
    <name evidence="3" type="primary">dcaf17</name>
</gene>
<reference evidence="3" key="2">
    <citation type="submission" date="2025-04" db="UniProtKB">
        <authorList>
            <consortium name="RefSeq"/>
        </authorList>
    </citation>
    <scope>IDENTIFICATION</scope>
</reference>
<keyword evidence="2" id="KW-1185">Reference proteome</keyword>
<dbReference type="OrthoDB" id="9971789at2759"/>
<protein>
    <submittedName>
        <fullName evidence="1">DDB1 and CUL4 associated factor 17</fullName>
    </submittedName>
    <submittedName>
        <fullName evidence="3">DDB1- and CUL4-associated factor 17</fullName>
    </submittedName>
</protein>
<proteinExistence type="predicted"/>
<sequence>MLLAAPSRKKYHLQMAPQQRKGSANAAELLSRRSTGLGNTGTLIRHNLKILRGILLQENRTFTKVWSKTSKSTVMYENCKLYFENYQHCYSCVHVEPQILYKLPTRSKQEKIEDTLMCHSPVEKSLSSPSDHKPSLLALTANNWLIRLSAETGEELQRVYLSPNYKFRYLGWDVSQETFYVKSVQNKETPLARQAGITQNTVMHIAIFHVFPLEVIGVMEINKKVFGNGVIGADLVQGVLALYYSNKSVKMYSFEHIIQRYLTEKLTLGKQSPLLGGKTVGDAPFGIPLNIQITDCPPVLFKVSCAENSVQIGGNPWHYIYTPPRKKDEGTYHICSLKDGTMATNGVQEMDSYSLENDGIFFHPDDSGRIIHVGPVTINVLKILGELNSALPSKVVEDFSLKTHRNNPISQVTVTSSGRTVKKRFQQLDDDPSQKTFRMVEYEDELDLLAIVVTNGEEGEGRACIQLHDNQTGQLLRTIDLIETWDETNKNEVFFDKDTIVHVEQKNAKFCCHVYKLFTTKT</sequence>
<dbReference type="Pfam" id="PF15802">
    <property type="entry name" value="DCAF17"/>
    <property type="match status" value="1"/>
</dbReference>
<dbReference type="GeneTree" id="ENSGT00390000012728"/>
<evidence type="ECO:0000313" key="3">
    <source>
        <dbReference type="RefSeq" id="XP_005723525.1"/>
    </source>
</evidence>
<dbReference type="CTD" id="80067"/>
<name>A0A3B4FHK2_9CICH</name>
<organism evidence="1">
    <name type="scientific">Pundamilia nyererei</name>
    <dbReference type="NCBI Taxonomy" id="303518"/>
    <lineage>
        <taxon>Eukaryota</taxon>
        <taxon>Metazoa</taxon>
        <taxon>Chordata</taxon>
        <taxon>Craniata</taxon>
        <taxon>Vertebrata</taxon>
        <taxon>Euteleostomi</taxon>
        <taxon>Actinopterygii</taxon>
        <taxon>Neopterygii</taxon>
        <taxon>Teleostei</taxon>
        <taxon>Neoteleostei</taxon>
        <taxon>Acanthomorphata</taxon>
        <taxon>Ovalentaria</taxon>
        <taxon>Cichlomorphae</taxon>
        <taxon>Cichliformes</taxon>
        <taxon>Cichlidae</taxon>
        <taxon>African cichlids</taxon>
        <taxon>Pseudocrenilabrinae</taxon>
        <taxon>Haplochromini</taxon>
        <taxon>Pundamilia</taxon>
    </lineage>
</organism>
<dbReference type="Ensembl" id="ENSPNYT00000009458.1">
    <property type="protein sequence ID" value="ENSPNYP00000009244.1"/>
    <property type="gene ID" value="ENSPNYG00000007030.1"/>
</dbReference>
<dbReference type="GO" id="GO:0016567">
    <property type="term" value="P:protein ubiquitination"/>
    <property type="evidence" value="ECO:0007669"/>
    <property type="project" value="InterPro"/>
</dbReference>
<reference evidence="1" key="1">
    <citation type="submission" date="2023-09" db="UniProtKB">
        <authorList>
            <consortium name="Ensembl"/>
        </authorList>
    </citation>
    <scope>IDENTIFICATION</scope>
</reference>
<dbReference type="STRING" id="303518.ENSPNYP00000009244"/>
<dbReference type="GO" id="GO:0080008">
    <property type="term" value="C:Cul4-RING E3 ubiquitin ligase complex"/>
    <property type="evidence" value="ECO:0007669"/>
    <property type="project" value="TreeGrafter"/>
</dbReference>
<dbReference type="PANTHER" id="PTHR14815:SF2">
    <property type="entry name" value="DDB1- AND CUL4-ASSOCIATED FACTOR 17"/>
    <property type="match status" value="1"/>
</dbReference>
<dbReference type="PANTHER" id="PTHR14815">
    <property type="entry name" value="DDB1- AND CUL4-ASSOCIATED FACTOR 17"/>
    <property type="match status" value="1"/>
</dbReference>
<dbReference type="GeneID" id="102207358"/>
<dbReference type="InterPro" id="IPR031620">
    <property type="entry name" value="DCAF17"/>
</dbReference>
<accession>A0A3B4FHK2</accession>
<dbReference type="AlphaFoldDB" id="A0A3B4FHK2"/>
<evidence type="ECO:0000313" key="2">
    <source>
        <dbReference type="Proteomes" id="UP000695023"/>
    </source>
</evidence>
<dbReference type="RefSeq" id="XP_005723525.1">
    <property type="nucleotide sequence ID" value="XM_005723468.2"/>
</dbReference>
<evidence type="ECO:0000313" key="1">
    <source>
        <dbReference type="Ensembl" id="ENSPNYP00000009244.1"/>
    </source>
</evidence>